<dbReference type="EMBL" id="DS990637">
    <property type="protein sequence ID" value="EGC43271.1"/>
    <property type="molecule type" value="Genomic_DNA"/>
</dbReference>
<protein>
    <submittedName>
        <fullName evidence="2">Predicted protein</fullName>
    </submittedName>
</protein>
<dbReference type="Proteomes" id="UP000008142">
    <property type="component" value="Unassembled WGS sequence"/>
</dbReference>
<dbReference type="AlphaFoldDB" id="F0UCJ5"/>
<evidence type="ECO:0000313" key="3">
    <source>
        <dbReference type="Proteomes" id="UP000008142"/>
    </source>
</evidence>
<evidence type="ECO:0000313" key="2">
    <source>
        <dbReference type="EMBL" id="EGC43271.1"/>
    </source>
</evidence>
<dbReference type="VEuPathDB" id="FungiDB:I7I53_09802"/>
<feature type="transmembrane region" description="Helical" evidence="1">
    <location>
        <begin position="99"/>
        <end position="117"/>
    </location>
</feature>
<keyword evidence="1" id="KW-0472">Membrane</keyword>
<name>F0UCJ5_AJEC8</name>
<feature type="transmembrane region" description="Helical" evidence="1">
    <location>
        <begin position="21"/>
        <end position="45"/>
    </location>
</feature>
<evidence type="ECO:0000256" key="1">
    <source>
        <dbReference type="SAM" id="Phobius"/>
    </source>
</evidence>
<gene>
    <name evidence="2" type="ORF">HCEG_02486</name>
</gene>
<keyword evidence="1" id="KW-1133">Transmembrane helix</keyword>
<accession>F0UCJ5</accession>
<reference evidence="3" key="1">
    <citation type="submission" date="2008-07" db="EMBL/GenBank/DDBJ databases">
        <title>Annotation of Ajellomyces capsulatus strain H88.</title>
        <authorList>
            <person name="Champion M."/>
            <person name="Cuomo C."/>
            <person name="Ma L.-J."/>
            <person name="Henn M.R."/>
            <person name="Sil A."/>
            <person name="Goldman B."/>
            <person name="Young S.K."/>
            <person name="Kodira C.D."/>
            <person name="Zeng Q."/>
            <person name="Koehrsen M."/>
            <person name="Alvarado L."/>
            <person name="Berlin A."/>
            <person name="Borenstein D."/>
            <person name="Chen Z."/>
            <person name="Engels R."/>
            <person name="Freedman E."/>
            <person name="Gellesch M."/>
            <person name="Goldberg J."/>
            <person name="Griggs A."/>
            <person name="Gujja S."/>
            <person name="Heiman D."/>
            <person name="Hepburn T."/>
            <person name="Howarth C."/>
            <person name="Jen D."/>
            <person name="Larson L."/>
            <person name="Lewis B."/>
            <person name="Mehta T."/>
            <person name="Park D."/>
            <person name="Pearson M."/>
            <person name="Roberts A."/>
            <person name="Saif S."/>
            <person name="Shea T."/>
            <person name="Shenoy N."/>
            <person name="Sisk P."/>
            <person name="Stolte C."/>
            <person name="Sykes S."/>
            <person name="Walk T."/>
            <person name="White J."/>
            <person name="Yandava C."/>
            <person name="Klein B."/>
            <person name="McEwen J.G."/>
            <person name="Puccia R."/>
            <person name="Goldman G.H."/>
            <person name="Felipe M.S."/>
            <person name="Nino-Vega G."/>
            <person name="San-Blas G."/>
            <person name="Taylor J."/>
            <person name="Mendoza L."/>
            <person name="Galagan J."/>
            <person name="Nusbaum C."/>
            <person name="Birren B."/>
        </authorList>
    </citation>
    <scope>NUCLEOTIDE SEQUENCE [LARGE SCALE GENOMIC DNA]</scope>
    <source>
        <strain evidence="3">H88</strain>
    </source>
</reference>
<sequence>MHVSRIGSVWINLLIFYPARLIYPVSPELICLLSCCITAFLTYFIRSGYTKAPTVDENAISIGSQFPFPTTALHAESSLQEKKVGQGPPKEGSTLRYLMLQRLVFTSTSIAAAYIFLWQVEEERRRKGSGIWYRESHLPDVGF</sequence>
<dbReference type="HOGENOM" id="CLU_1805620_0_0_1"/>
<proteinExistence type="predicted"/>
<organism evidence="3">
    <name type="scientific">Ajellomyces capsulatus (strain H88)</name>
    <name type="common">Darling's disease fungus</name>
    <name type="synonym">Histoplasma capsulatum</name>
    <dbReference type="NCBI Taxonomy" id="544711"/>
    <lineage>
        <taxon>Eukaryota</taxon>
        <taxon>Fungi</taxon>
        <taxon>Dikarya</taxon>
        <taxon>Ascomycota</taxon>
        <taxon>Pezizomycotina</taxon>
        <taxon>Eurotiomycetes</taxon>
        <taxon>Eurotiomycetidae</taxon>
        <taxon>Onygenales</taxon>
        <taxon>Ajellomycetaceae</taxon>
        <taxon>Histoplasma</taxon>
    </lineage>
</organism>
<keyword evidence="1" id="KW-0812">Transmembrane</keyword>